<evidence type="ECO:0000313" key="14">
    <source>
        <dbReference type="Proteomes" id="UP000516314"/>
    </source>
</evidence>
<evidence type="ECO:0000256" key="6">
    <source>
        <dbReference type="ARBA" id="ARBA00023002"/>
    </source>
</evidence>
<dbReference type="EMBL" id="LR881466">
    <property type="protein sequence ID" value="CAD5316749.1"/>
    <property type="molecule type" value="Genomic_DNA"/>
</dbReference>
<evidence type="ECO:0000256" key="7">
    <source>
        <dbReference type="ARBA" id="ARBA00023004"/>
    </source>
</evidence>
<dbReference type="GO" id="GO:0020037">
    <property type="term" value="F:heme binding"/>
    <property type="evidence" value="ECO:0007669"/>
    <property type="project" value="InterPro"/>
</dbReference>
<dbReference type="Pfam" id="PF04667">
    <property type="entry name" value="Endosulfine"/>
    <property type="match status" value="1"/>
</dbReference>
<keyword evidence="5 9" id="KW-0479">Metal-binding</keyword>
<dbReference type="SUPFAM" id="SSF48264">
    <property type="entry name" value="Cytochrome P450"/>
    <property type="match status" value="1"/>
</dbReference>
<comment type="cofactor">
    <cofactor evidence="1 9">
        <name>heme</name>
        <dbReference type="ChEBI" id="CHEBI:30413"/>
    </cofactor>
</comment>
<evidence type="ECO:0000256" key="4">
    <source>
        <dbReference type="ARBA" id="ARBA00022617"/>
    </source>
</evidence>
<evidence type="ECO:0000256" key="12">
    <source>
        <dbReference type="SAM" id="SignalP"/>
    </source>
</evidence>
<dbReference type="PRINTS" id="PR00463">
    <property type="entry name" value="EP450I"/>
</dbReference>
<dbReference type="InterPro" id="IPR006760">
    <property type="entry name" value="Endosulphine"/>
</dbReference>
<feature type="chain" id="PRO_5028906027" evidence="12">
    <location>
        <begin position="22"/>
        <end position="649"/>
    </location>
</feature>
<evidence type="ECO:0000256" key="11">
    <source>
        <dbReference type="SAM" id="MobiDB-lite"/>
    </source>
</evidence>
<dbReference type="Pfam" id="PF00067">
    <property type="entry name" value="p450"/>
    <property type="match status" value="1"/>
</dbReference>
<accession>A0A7G2E7P8</accession>
<keyword evidence="10" id="KW-0175">Coiled coil</keyword>
<dbReference type="GO" id="GO:0016705">
    <property type="term" value="F:oxidoreductase activity, acting on paired donors, with incorporation or reduction of molecular oxygen"/>
    <property type="evidence" value="ECO:0007669"/>
    <property type="project" value="InterPro"/>
</dbReference>
<evidence type="ECO:0000256" key="3">
    <source>
        <dbReference type="ARBA" id="ARBA00010617"/>
    </source>
</evidence>
<evidence type="ECO:0000256" key="1">
    <source>
        <dbReference type="ARBA" id="ARBA00001971"/>
    </source>
</evidence>
<dbReference type="Gene3D" id="1.10.630.10">
    <property type="entry name" value="Cytochrome P450"/>
    <property type="match status" value="1"/>
</dbReference>
<evidence type="ECO:0000313" key="13">
    <source>
        <dbReference type="EMBL" id="CAD5316749.1"/>
    </source>
</evidence>
<evidence type="ECO:0000256" key="9">
    <source>
        <dbReference type="PIRSR" id="PIRSR602401-1"/>
    </source>
</evidence>
<name>A0A7G2E7P8_ARATH</name>
<reference evidence="13 14" key="1">
    <citation type="submission" date="2020-09" db="EMBL/GenBank/DDBJ databases">
        <authorList>
            <person name="Ashkenazy H."/>
        </authorList>
    </citation>
    <scope>NUCLEOTIDE SEQUENCE [LARGE SCALE GENOMIC DNA]</scope>
    <source>
        <strain evidence="14">cv. Cdm-0</strain>
    </source>
</reference>
<sequence>MSLCLVIACMVTSWIFLHRWGQRNKSGPKTWPLVGAAIEQLTNFDRMHDWLVEYLYNSRTVVVPMPFTTYTYIADPINVEYVLKTNFSNYPKGETYHSYMEVLLGDGIFNSDGELWRKQRKTASFEFASKNLRDFSTVVFKEYSLKLFTILSQASFKEQQVDMQELLMRMTLDSICKVGFGVEIGTLAPELPENHFAKAFDTANIIVTLRFIDPLWKMKKFLNIGSEALLGKSIKVKHDILSRFIEISDDPDSKETEKSLRDIVLNFVIAGRDTTATTLTWAIYMIMMNENVAEKLYSELQELEKESAEATNTSLHQYDTEDFNSFNEKVTEFAGLLNYDSLGKLHYLHAVITETLRLYPAVPQDPKGVLEDDMLPNGTKVKAGGMVTYVPYSMGRMEYNWGSDAALFKPERWLKDGVFQNASPFKFTAFQAGPRICLGKDSAYLQMKMAMAILCRFYKFHLVPNHPVKYRMMTILSMAHGLKVTVSRHPIYCPGFSPESPFCNRRSSFCSVMEDVKGKEIIDDAPIDNKVSDEMESEENAIKKKYGGLLPKKIPLISKDHERAFFDSADWALGKQKGQKPKGPLEALRPKLQPTPQQQPRARRMAYSSGETEDTEIDNNEAPDDQACASAVDSTNLKDDGGAKDNIKS</sequence>
<feature type="compositionally biased region" description="Basic and acidic residues" evidence="11">
    <location>
        <begin position="636"/>
        <end position="649"/>
    </location>
</feature>
<dbReference type="InterPro" id="IPR036396">
    <property type="entry name" value="Cyt_P450_sf"/>
</dbReference>
<keyword evidence="8" id="KW-0503">Monooxygenase</keyword>
<dbReference type="PANTHER" id="PTHR24296">
    <property type="entry name" value="CYTOCHROME P450"/>
    <property type="match status" value="1"/>
</dbReference>
<feature type="signal peptide" evidence="12">
    <location>
        <begin position="1"/>
        <end position="21"/>
    </location>
</feature>
<dbReference type="InterPro" id="IPR001128">
    <property type="entry name" value="Cyt_P450"/>
</dbReference>
<dbReference type="Proteomes" id="UP000516314">
    <property type="component" value="Chromosome 1"/>
</dbReference>
<feature type="coiled-coil region" evidence="10">
    <location>
        <begin position="286"/>
        <end position="313"/>
    </location>
</feature>
<evidence type="ECO:0000256" key="10">
    <source>
        <dbReference type="SAM" id="Coils"/>
    </source>
</evidence>
<feature type="compositionally biased region" description="Acidic residues" evidence="11">
    <location>
        <begin position="611"/>
        <end position="624"/>
    </location>
</feature>
<comment type="similarity">
    <text evidence="2">Belongs to the endosulfine family.</text>
</comment>
<keyword evidence="7 9" id="KW-0408">Iron</keyword>
<dbReference type="InterPro" id="IPR002401">
    <property type="entry name" value="Cyt_P450_E_grp-I"/>
</dbReference>
<keyword evidence="12" id="KW-0732">Signal</keyword>
<keyword evidence="6" id="KW-0560">Oxidoreductase</keyword>
<evidence type="ECO:0000256" key="5">
    <source>
        <dbReference type="ARBA" id="ARBA00022723"/>
    </source>
</evidence>
<feature type="region of interest" description="Disordered" evidence="11">
    <location>
        <begin position="573"/>
        <end position="649"/>
    </location>
</feature>
<evidence type="ECO:0000256" key="2">
    <source>
        <dbReference type="ARBA" id="ARBA00010520"/>
    </source>
</evidence>
<dbReference type="GO" id="GO:0005506">
    <property type="term" value="F:iron ion binding"/>
    <property type="evidence" value="ECO:0007669"/>
    <property type="project" value="InterPro"/>
</dbReference>
<dbReference type="PRINTS" id="PR00385">
    <property type="entry name" value="P450"/>
</dbReference>
<gene>
    <name evidence="13" type="ORF">AT9943_LOCUS5059</name>
</gene>
<dbReference type="CDD" id="cd11064">
    <property type="entry name" value="CYP86A"/>
    <property type="match status" value="1"/>
</dbReference>
<feature type="binding site" description="axial binding residue" evidence="9">
    <location>
        <position position="437"/>
    </location>
    <ligand>
        <name>heme</name>
        <dbReference type="ChEBI" id="CHEBI:30413"/>
    </ligand>
    <ligandPart>
        <name>Fe</name>
        <dbReference type="ChEBI" id="CHEBI:18248"/>
    </ligandPart>
</feature>
<organism evidence="13 14">
    <name type="scientific">Arabidopsis thaliana</name>
    <name type="common">Mouse-ear cress</name>
    <dbReference type="NCBI Taxonomy" id="3702"/>
    <lineage>
        <taxon>Eukaryota</taxon>
        <taxon>Viridiplantae</taxon>
        <taxon>Streptophyta</taxon>
        <taxon>Embryophyta</taxon>
        <taxon>Tracheophyta</taxon>
        <taxon>Spermatophyta</taxon>
        <taxon>Magnoliopsida</taxon>
        <taxon>eudicotyledons</taxon>
        <taxon>Gunneridae</taxon>
        <taxon>Pentapetalae</taxon>
        <taxon>rosids</taxon>
        <taxon>malvids</taxon>
        <taxon>Brassicales</taxon>
        <taxon>Brassicaceae</taxon>
        <taxon>Camelineae</taxon>
        <taxon>Arabidopsis</taxon>
    </lineage>
</organism>
<dbReference type="GO" id="GO:0004497">
    <property type="term" value="F:monooxygenase activity"/>
    <property type="evidence" value="ECO:0007669"/>
    <property type="project" value="UniProtKB-KW"/>
</dbReference>
<evidence type="ECO:0000256" key="8">
    <source>
        <dbReference type="ARBA" id="ARBA00023033"/>
    </source>
</evidence>
<dbReference type="AlphaFoldDB" id="A0A7G2E7P8"/>
<protein>
    <submittedName>
        <fullName evidence="13">(thale cress) hypothetical protein</fullName>
    </submittedName>
</protein>
<comment type="similarity">
    <text evidence="3">Belongs to the cytochrome P450 family.</text>
</comment>
<proteinExistence type="inferred from homology"/>
<keyword evidence="4 9" id="KW-0349">Heme</keyword>